<reference evidence="1" key="1">
    <citation type="journal article" date="2019" name="bioRxiv">
        <title>The Genome of the Zebra Mussel, Dreissena polymorpha: A Resource for Invasive Species Research.</title>
        <authorList>
            <person name="McCartney M.A."/>
            <person name="Auch B."/>
            <person name="Kono T."/>
            <person name="Mallez S."/>
            <person name="Zhang Y."/>
            <person name="Obille A."/>
            <person name="Becker A."/>
            <person name="Abrahante J.E."/>
            <person name="Garbe J."/>
            <person name="Badalamenti J.P."/>
            <person name="Herman A."/>
            <person name="Mangelson H."/>
            <person name="Liachko I."/>
            <person name="Sullivan S."/>
            <person name="Sone E.D."/>
            <person name="Koren S."/>
            <person name="Silverstein K.A.T."/>
            <person name="Beckman K.B."/>
            <person name="Gohl D.M."/>
        </authorList>
    </citation>
    <scope>NUCLEOTIDE SEQUENCE</scope>
    <source>
        <strain evidence="1">Duluth1</strain>
        <tissue evidence="1">Whole animal</tissue>
    </source>
</reference>
<proteinExistence type="predicted"/>
<name>A0A9D4NM20_DREPO</name>
<comment type="caution">
    <text evidence="1">The sequence shown here is derived from an EMBL/GenBank/DDBJ whole genome shotgun (WGS) entry which is preliminary data.</text>
</comment>
<dbReference type="Gene3D" id="2.60.40.60">
    <property type="entry name" value="Cadherins"/>
    <property type="match status" value="1"/>
</dbReference>
<dbReference type="EMBL" id="JAIWYP010000001">
    <property type="protein sequence ID" value="KAH3897188.1"/>
    <property type="molecule type" value="Genomic_DNA"/>
</dbReference>
<dbReference type="GO" id="GO:0005509">
    <property type="term" value="F:calcium ion binding"/>
    <property type="evidence" value="ECO:0007669"/>
    <property type="project" value="InterPro"/>
</dbReference>
<dbReference type="InterPro" id="IPR015919">
    <property type="entry name" value="Cadherin-like_sf"/>
</dbReference>
<accession>A0A9D4NM20</accession>
<evidence type="ECO:0000313" key="2">
    <source>
        <dbReference type="Proteomes" id="UP000828390"/>
    </source>
</evidence>
<gene>
    <name evidence="1" type="ORF">DPMN_021373</name>
</gene>
<organism evidence="1 2">
    <name type="scientific">Dreissena polymorpha</name>
    <name type="common">Zebra mussel</name>
    <name type="synonym">Mytilus polymorpha</name>
    <dbReference type="NCBI Taxonomy" id="45954"/>
    <lineage>
        <taxon>Eukaryota</taxon>
        <taxon>Metazoa</taxon>
        <taxon>Spiralia</taxon>
        <taxon>Lophotrochozoa</taxon>
        <taxon>Mollusca</taxon>
        <taxon>Bivalvia</taxon>
        <taxon>Autobranchia</taxon>
        <taxon>Heteroconchia</taxon>
        <taxon>Euheterodonta</taxon>
        <taxon>Imparidentia</taxon>
        <taxon>Neoheterodontei</taxon>
        <taxon>Myida</taxon>
        <taxon>Dreissenoidea</taxon>
        <taxon>Dreissenidae</taxon>
        <taxon>Dreissena</taxon>
    </lineage>
</organism>
<sequence length="80" mass="9301">MAHVKILFVVPMPHGMEWFVVQLEITVHEEDDNPPYLDQTSYSYTITNDTTAGAKFGNVDATDRDFLPEHRRLTYRTDSR</sequence>
<dbReference type="GO" id="GO:0016020">
    <property type="term" value="C:membrane"/>
    <property type="evidence" value="ECO:0007669"/>
    <property type="project" value="InterPro"/>
</dbReference>
<dbReference type="AlphaFoldDB" id="A0A9D4NM20"/>
<dbReference type="SUPFAM" id="SSF49313">
    <property type="entry name" value="Cadherin-like"/>
    <property type="match status" value="1"/>
</dbReference>
<evidence type="ECO:0000313" key="1">
    <source>
        <dbReference type="EMBL" id="KAH3897188.1"/>
    </source>
</evidence>
<protein>
    <submittedName>
        <fullName evidence="1">Uncharacterized protein</fullName>
    </submittedName>
</protein>
<dbReference type="Proteomes" id="UP000828390">
    <property type="component" value="Unassembled WGS sequence"/>
</dbReference>
<reference evidence="1" key="2">
    <citation type="submission" date="2020-11" db="EMBL/GenBank/DDBJ databases">
        <authorList>
            <person name="McCartney M.A."/>
            <person name="Auch B."/>
            <person name="Kono T."/>
            <person name="Mallez S."/>
            <person name="Becker A."/>
            <person name="Gohl D.M."/>
            <person name="Silverstein K.A.T."/>
            <person name="Koren S."/>
            <person name="Bechman K.B."/>
            <person name="Herman A."/>
            <person name="Abrahante J.E."/>
            <person name="Garbe J."/>
        </authorList>
    </citation>
    <scope>NUCLEOTIDE SEQUENCE</scope>
    <source>
        <strain evidence="1">Duluth1</strain>
        <tissue evidence="1">Whole animal</tissue>
    </source>
</reference>
<keyword evidence="2" id="KW-1185">Reference proteome</keyword>